<sequence length="235" mass="26001">MNEVSVDLSLYRLVLDASWLVQAVMLLLLLASVFSWMIILIKARVLAEARRAAEAFEDRFWSGVELSHLYDTLRRREDVSGLEHVFTMGFKAFLQHRRQARDPADRTQVTGGAERAMRVAIAREGERLEGYLPVLATIASTSPYVGLFGTVWGIMNAFMGLSGERQATLAMVAPGIAEALIATALGLFAAIPAVIAYNAFSARVDRLLGRYDNFADELSGLLQRQPVPREREAAD</sequence>
<evidence type="ECO:0000256" key="8">
    <source>
        <dbReference type="ARBA" id="ARBA00023136"/>
    </source>
</evidence>
<keyword evidence="7 10" id="KW-1133">Transmembrane helix</keyword>
<evidence type="ECO:0000256" key="4">
    <source>
        <dbReference type="ARBA" id="ARBA00022519"/>
    </source>
</evidence>
<evidence type="ECO:0000313" key="12">
    <source>
        <dbReference type="EMBL" id="SFM50225.1"/>
    </source>
</evidence>
<dbReference type="GO" id="GO:0043213">
    <property type="term" value="P:bacteriocin transport"/>
    <property type="evidence" value="ECO:0007669"/>
    <property type="project" value="InterPro"/>
</dbReference>
<evidence type="ECO:0000313" key="13">
    <source>
        <dbReference type="Proteomes" id="UP000199556"/>
    </source>
</evidence>
<evidence type="ECO:0000256" key="1">
    <source>
        <dbReference type="ARBA" id="ARBA00004651"/>
    </source>
</evidence>
<dbReference type="PANTHER" id="PTHR30625">
    <property type="entry name" value="PROTEIN TOLQ"/>
    <property type="match status" value="1"/>
</dbReference>
<evidence type="ECO:0000256" key="10">
    <source>
        <dbReference type="HAMAP-Rule" id="MF_02202"/>
    </source>
</evidence>
<keyword evidence="9 10" id="KW-0131">Cell cycle</keyword>
<comment type="subcellular location">
    <subcellularLocation>
        <location evidence="10">Cell inner membrane</location>
        <topology evidence="10">Multi-pass membrane protein</topology>
    </subcellularLocation>
    <subcellularLocation>
        <location evidence="1">Cell membrane</location>
        <topology evidence="1">Multi-pass membrane protein</topology>
    </subcellularLocation>
</comment>
<comment type="subunit">
    <text evidence="10">The Tol-Pal system is composed of five core proteins: the inner membrane proteins TolA, TolQ and TolR, the periplasmic protein TolB and the outer membrane protein Pal. They form a network linking the inner and outer membranes and the peptidoglycan layer.</text>
</comment>
<dbReference type="InterPro" id="IPR002898">
    <property type="entry name" value="MotA_ExbB_proton_chnl"/>
</dbReference>
<dbReference type="InterPro" id="IPR050790">
    <property type="entry name" value="ExbB/TolQ_transport"/>
</dbReference>
<evidence type="ECO:0000256" key="3">
    <source>
        <dbReference type="ARBA" id="ARBA00022475"/>
    </source>
</evidence>
<evidence type="ECO:0000256" key="2">
    <source>
        <dbReference type="ARBA" id="ARBA00010442"/>
    </source>
</evidence>
<reference evidence="12 13" key="1">
    <citation type="submission" date="2016-10" db="EMBL/GenBank/DDBJ databases">
        <authorList>
            <person name="de Groot N.N."/>
        </authorList>
    </citation>
    <scope>NUCLEOTIDE SEQUENCE [LARGE SCALE GENOMIC DNA]</scope>
    <source>
        <strain evidence="12 13">DSM 4180</strain>
    </source>
</reference>
<keyword evidence="3 10" id="KW-1003">Cell membrane</keyword>
<keyword evidence="8 10" id="KW-0472">Membrane</keyword>
<feature type="transmembrane region" description="Helical" evidence="10">
    <location>
        <begin position="175"/>
        <end position="200"/>
    </location>
</feature>
<dbReference type="NCBIfam" id="TIGR02796">
    <property type="entry name" value="tolQ"/>
    <property type="match status" value="1"/>
</dbReference>
<proteinExistence type="inferred from homology"/>
<accession>A0A1I4RDE0</accession>
<keyword evidence="6 10" id="KW-0812">Transmembrane</keyword>
<evidence type="ECO:0000256" key="9">
    <source>
        <dbReference type="ARBA" id="ARBA00023306"/>
    </source>
</evidence>
<dbReference type="GO" id="GO:0017038">
    <property type="term" value="P:protein import"/>
    <property type="evidence" value="ECO:0007669"/>
    <property type="project" value="TreeGrafter"/>
</dbReference>
<name>A0A1I4RDE0_ECTMO</name>
<dbReference type="STRING" id="195064.SAMN05421721_107117"/>
<dbReference type="GO" id="GO:0005886">
    <property type="term" value="C:plasma membrane"/>
    <property type="evidence" value="ECO:0007669"/>
    <property type="project" value="UniProtKB-SubCell"/>
</dbReference>
<evidence type="ECO:0000256" key="5">
    <source>
        <dbReference type="ARBA" id="ARBA00022618"/>
    </source>
</evidence>
<dbReference type="HAMAP" id="MF_02202">
    <property type="entry name" value="TolQ"/>
    <property type="match status" value="1"/>
</dbReference>
<evidence type="ECO:0000256" key="7">
    <source>
        <dbReference type="ARBA" id="ARBA00022989"/>
    </source>
</evidence>
<comment type="function">
    <text evidence="10">Part of the Tol-Pal system, which plays a role in outer membrane invagination during cell division and is important for maintaining outer membrane integrity.</text>
</comment>
<dbReference type="EMBL" id="FOUO01000007">
    <property type="protein sequence ID" value="SFM50225.1"/>
    <property type="molecule type" value="Genomic_DNA"/>
</dbReference>
<dbReference type="GO" id="GO:0051301">
    <property type="term" value="P:cell division"/>
    <property type="evidence" value="ECO:0007669"/>
    <property type="project" value="UniProtKB-UniRule"/>
</dbReference>
<evidence type="ECO:0000259" key="11">
    <source>
        <dbReference type="Pfam" id="PF01618"/>
    </source>
</evidence>
<gene>
    <name evidence="10" type="primary">tolQ</name>
    <name evidence="12" type="ORF">SAMN05421721_107117</name>
</gene>
<evidence type="ECO:0000256" key="6">
    <source>
        <dbReference type="ARBA" id="ARBA00022692"/>
    </source>
</evidence>
<dbReference type="PANTHER" id="PTHR30625:SF3">
    <property type="entry name" value="TOL-PAL SYSTEM PROTEIN TOLQ"/>
    <property type="match status" value="1"/>
</dbReference>
<comment type="similarity">
    <text evidence="2 10">Belongs to the ExbB/TolQ family.</text>
</comment>
<dbReference type="Proteomes" id="UP000199556">
    <property type="component" value="Unassembled WGS sequence"/>
</dbReference>
<feature type="domain" description="MotA/TolQ/ExbB proton channel" evidence="11">
    <location>
        <begin position="105"/>
        <end position="212"/>
    </location>
</feature>
<organism evidence="12 13">
    <name type="scientific">Ectothiorhodospira mobilis</name>
    <dbReference type="NCBI Taxonomy" id="195064"/>
    <lineage>
        <taxon>Bacteria</taxon>
        <taxon>Pseudomonadati</taxon>
        <taxon>Pseudomonadota</taxon>
        <taxon>Gammaproteobacteria</taxon>
        <taxon>Chromatiales</taxon>
        <taxon>Ectothiorhodospiraceae</taxon>
        <taxon>Ectothiorhodospira</taxon>
    </lineage>
</organism>
<dbReference type="InterPro" id="IPR014163">
    <property type="entry name" value="Tol-Pal_TolQ"/>
</dbReference>
<feature type="transmembrane region" description="Helical" evidence="10">
    <location>
        <begin position="131"/>
        <end position="155"/>
    </location>
</feature>
<dbReference type="AlphaFoldDB" id="A0A1I4RDE0"/>
<protein>
    <recommendedName>
        <fullName evidence="10">Tol-Pal system protein TolQ</fullName>
    </recommendedName>
</protein>
<dbReference type="Pfam" id="PF01618">
    <property type="entry name" value="MotA_ExbB"/>
    <property type="match status" value="1"/>
</dbReference>
<keyword evidence="5 10" id="KW-0132">Cell division</keyword>
<keyword evidence="4 10" id="KW-0997">Cell inner membrane</keyword>
<keyword evidence="13" id="KW-1185">Reference proteome</keyword>
<feature type="transmembrane region" description="Helical" evidence="10">
    <location>
        <begin position="20"/>
        <end position="41"/>
    </location>
</feature>